<dbReference type="OrthoDB" id="9905773at2759"/>
<name>B3RWD8_TRIAD</name>
<dbReference type="AlphaFoldDB" id="B3RWD8"/>
<gene>
    <name evidence="2" type="ORF">TRIADDRAFT_56713</name>
</gene>
<keyword evidence="3" id="KW-1185">Reference proteome</keyword>
<dbReference type="PANTHER" id="PTHR28584:SF1">
    <property type="entry name" value="PROTEIN FAM228B"/>
    <property type="match status" value="1"/>
</dbReference>
<accession>B3RWD8</accession>
<dbReference type="KEGG" id="tad:TRIADDRAFT_56713"/>
<comment type="similarity">
    <text evidence="1">Belongs to the FAM228 family.</text>
</comment>
<organism evidence="2 3">
    <name type="scientific">Trichoplax adhaerens</name>
    <name type="common">Trichoplax reptans</name>
    <dbReference type="NCBI Taxonomy" id="10228"/>
    <lineage>
        <taxon>Eukaryota</taxon>
        <taxon>Metazoa</taxon>
        <taxon>Placozoa</taxon>
        <taxon>Uniplacotomia</taxon>
        <taxon>Trichoplacea</taxon>
        <taxon>Trichoplacidae</taxon>
        <taxon>Trichoplax</taxon>
    </lineage>
</organism>
<dbReference type="HOGENOM" id="CLU_067936_0_0_1"/>
<proteinExistence type="inferred from homology"/>
<dbReference type="InterPro" id="IPR040046">
    <property type="entry name" value="FAM228"/>
</dbReference>
<dbReference type="PANTHER" id="PTHR28584">
    <property type="entry name" value="FAMILY WITH SEQUENCE SIMILARITY 228 MEMBER A"/>
    <property type="match status" value="1"/>
</dbReference>
<evidence type="ECO:0008006" key="4">
    <source>
        <dbReference type="Google" id="ProtNLM"/>
    </source>
</evidence>
<dbReference type="CTD" id="6753777"/>
<protein>
    <recommendedName>
        <fullName evidence="4">Protein FAM228B</fullName>
    </recommendedName>
</protein>
<dbReference type="FunCoup" id="B3RWD8">
    <property type="interactions" value="169"/>
</dbReference>
<dbReference type="Proteomes" id="UP000009022">
    <property type="component" value="Unassembled WGS sequence"/>
</dbReference>
<evidence type="ECO:0000313" key="3">
    <source>
        <dbReference type="Proteomes" id="UP000009022"/>
    </source>
</evidence>
<evidence type="ECO:0000256" key="1">
    <source>
        <dbReference type="ARBA" id="ARBA00007753"/>
    </source>
</evidence>
<dbReference type="OMA" id="QGWISKD"/>
<dbReference type="EMBL" id="DS985245">
    <property type="protein sequence ID" value="EDV25119.1"/>
    <property type="molecule type" value="Genomic_DNA"/>
</dbReference>
<sequence length="241" mass="28420">MKKTFEKSNKDNLTIISDQFTKDILNNSDDEIRSSFYRKLAQRNRTSSAPAKPATSASFNTLNKLRKQGWISKDSLKERLDHESLEARRLYSRLKNVEDTFVKGVNQYVEYEDEKHDRKKRMLNKKWNEHVYDVVQYKVLLDDYSPEEYDPVHLQRNRYHGSRRSAAPIRDPLILQERARTAEDRTVRRCDTGVSCSSRELAKYRLPSSPLVPLGRGQDDSRDWIKMELYDITSNIRTQSR</sequence>
<dbReference type="GeneID" id="6753777"/>
<dbReference type="RefSeq" id="XP_002113009.1">
    <property type="nucleotide sequence ID" value="XM_002112973.1"/>
</dbReference>
<reference evidence="2 3" key="1">
    <citation type="journal article" date="2008" name="Nature">
        <title>The Trichoplax genome and the nature of placozoans.</title>
        <authorList>
            <person name="Srivastava M."/>
            <person name="Begovic E."/>
            <person name="Chapman J."/>
            <person name="Putnam N.H."/>
            <person name="Hellsten U."/>
            <person name="Kawashima T."/>
            <person name="Kuo A."/>
            <person name="Mitros T."/>
            <person name="Salamov A."/>
            <person name="Carpenter M.L."/>
            <person name="Signorovitch A.Y."/>
            <person name="Moreno M.A."/>
            <person name="Kamm K."/>
            <person name="Grimwood J."/>
            <person name="Schmutz J."/>
            <person name="Shapiro H."/>
            <person name="Grigoriev I.V."/>
            <person name="Buss L.W."/>
            <person name="Schierwater B."/>
            <person name="Dellaporta S.L."/>
            <person name="Rokhsar D.S."/>
        </authorList>
    </citation>
    <scope>NUCLEOTIDE SEQUENCE [LARGE SCALE GENOMIC DNA]</scope>
    <source>
        <strain evidence="2 3">Grell-BS-1999</strain>
    </source>
</reference>
<dbReference type="InParanoid" id="B3RWD8"/>
<evidence type="ECO:0000313" key="2">
    <source>
        <dbReference type="EMBL" id="EDV25119.1"/>
    </source>
</evidence>
<dbReference type="PhylomeDB" id="B3RWD8"/>
<dbReference type="STRING" id="10228.B3RWD8"/>